<dbReference type="Pfam" id="PF25502">
    <property type="entry name" value="DUF7915"/>
    <property type="match status" value="1"/>
</dbReference>
<evidence type="ECO:0000259" key="2">
    <source>
        <dbReference type="Pfam" id="PF25502"/>
    </source>
</evidence>
<feature type="compositionally biased region" description="Polar residues" evidence="1">
    <location>
        <begin position="109"/>
        <end position="118"/>
    </location>
</feature>
<protein>
    <submittedName>
        <fullName evidence="3">Uncharacterized protein LOC105629222</fullName>
    </submittedName>
</protein>
<evidence type="ECO:0000313" key="3">
    <source>
        <dbReference type="EMBL" id="MBX00772.1"/>
    </source>
</evidence>
<organism evidence="3">
    <name type="scientific">Rhizophora mucronata</name>
    <name type="common">Asiatic mangrove</name>
    <dbReference type="NCBI Taxonomy" id="61149"/>
    <lineage>
        <taxon>Eukaryota</taxon>
        <taxon>Viridiplantae</taxon>
        <taxon>Streptophyta</taxon>
        <taxon>Embryophyta</taxon>
        <taxon>Tracheophyta</taxon>
        <taxon>Spermatophyta</taxon>
        <taxon>Magnoliopsida</taxon>
        <taxon>eudicotyledons</taxon>
        <taxon>Gunneridae</taxon>
        <taxon>Pentapetalae</taxon>
        <taxon>rosids</taxon>
        <taxon>fabids</taxon>
        <taxon>Malpighiales</taxon>
        <taxon>Rhizophoraceae</taxon>
        <taxon>Rhizophora</taxon>
    </lineage>
</organism>
<sequence length="416" mass="45409">MMHLLFALSSLQGPLFLKSSYQWTHTAVVEYFALLPYVGILTAWLSREGLSSHLEVPREQLLATNTDSSKKTANSSHANATMVECLCCPGFSDQNGSNGHPARKDDSDLQSPKPSENSGCCIDGSPDSSDMPHNMDLVQLDDLSVMHSKQEEERTNTANSSQKLTTSMDRCLNGSTNGPEAKSEMAGLGMGWISTGSSVGNVANGSKNCNISSDQGLLSSSDHVLVTSGSNFKDLDKVCSIISSKGKELTQAALRVILRRRDKLSLQQRNVEDQIAECDKNMQIILNGGEDDLALKIESIIEGYNDVFPQNGTQENTYQHDEDQCSPQRFKRKRLPDAVLNEQNPCQELDNICYKNNWILPTYHVSSVDGGFQANTSLKVADIGLSSEGNVCLHPCEARESAAALMLADLRNMPAQ</sequence>
<dbReference type="InterPro" id="IPR057237">
    <property type="entry name" value="DUF7915"/>
</dbReference>
<name>A0A2P2K4X4_RHIMU</name>
<reference evidence="3" key="1">
    <citation type="submission" date="2018-02" db="EMBL/GenBank/DDBJ databases">
        <title>Rhizophora mucronata_Transcriptome.</title>
        <authorList>
            <person name="Meera S.P."/>
            <person name="Sreeshan A."/>
            <person name="Augustine A."/>
        </authorList>
    </citation>
    <scope>NUCLEOTIDE SEQUENCE</scope>
    <source>
        <tissue evidence="3">Leaf</tissue>
    </source>
</reference>
<feature type="compositionally biased region" description="Polar residues" evidence="1">
    <location>
        <begin position="156"/>
        <end position="176"/>
    </location>
</feature>
<evidence type="ECO:0000256" key="1">
    <source>
        <dbReference type="SAM" id="MobiDB-lite"/>
    </source>
</evidence>
<dbReference type="EMBL" id="GGEC01020288">
    <property type="protein sequence ID" value="MBX00772.1"/>
    <property type="molecule type" value="Transcribed_RNA"/>
</dbReference>
<feature type="region of interest" description="Disordered" evidence="1">
    <location>
        <begin position="148"/>
        <end position="176"/>
    </location>
</feature>
<dbReference type="AlphaFoldDB" id="A0A2P2K4X4"/>
<feature type="region of interest" description="Disordered" evidence="1">
    <location>
        <begin position="96"/>
        <end position="135"/>
    </location>
</feature>
<dbReference type="PANTHER" id="PTHR33913:SF1">
    <property type="entry name" value="DRBM DOMAIN-CONTAINING PROTEIN"/>
    <property type="match status" value="1"/>
</dbReference>
<accession>A0A2P2K4X4</accession>
<dbReference type="PANTHER" id="PTHR33913">
    <property type="entry name" value="ALEURONE LAYER MORPHOGENESIS PROTEIN"/>
    <property type="match status" value="1"/>
</dbReference>
<proteinExistence type="predicted"/>
<feature type="domain" description="DUF7915" evidence="2">
    <location>
        <begin position="5"/>
        <end position="47"/>
    </location>
</feature>